<comment type="subcellular location">
    <subcellularLocation>
        <location evidence="1">Secreted</location>
    </subcellularLocation>
</comment>
<dbReference type="EMBL" id="CAUWAG010000018">
    <property type="protein sequence ID" value="CAJ2511684.1"/>
    <property type="molecule type" value="Genomic_DNA"/>
</dbReference>
<keyword evidence="11 17" id="KW-0326">Glycosidase</keyword>
<comment type="caution">
    <text evidence="19">The sequence shown here is derived from an EMBL/GenBank/DDBJ whole genome shotgun (WGS) entry which is preliminary data.</text>
</comment>
<protein>
    <recommendedName>
        <fullName evidence="3">endo-polygalacturonase</fullName>
        <ecNumber evidence="3">3.2.1.15</ecNumber>
    </recommendedName>
    <alternativeName>
        <fullName evidence="15">Pectinase</fullName>
    </alternativeName>
</protein>
<evidence type="ECO:0000256" key="18">
    <source>
        <dbReference type="SAM" id="SignalP"/>
    </source>
</evidence>
<gene>
    <name evidence="19" type="ORF">KHLLAP_LOCUS12152</name>
</gene>
<evidence type="ECO:0000256" key="17">
    <source>
        <dbReference type="RuleBase" id="RU361169"/>
    </source>
</evidence>
<dbReference type="GO" id="GO:0004650">
    <property type="term" value="F:polygalacturonase activity"/>
    <property type="evidence" value="ECO:0007669"/>
    <property type="project" value="UniProtKB-EC"/>
</dbReference>
<keyword evidence="10" id="KW-0325">Glycoprotein</keyword>
<dbReference type="FunFam" id="2.160.20.10:FF:000002">
    <property type="entry name" value="Endopolygalacturonase D"/>
    <property type="match status" value="1"/>
</dbReference>
<keyword evidence="12" id="KW-0961">Cell wall biogenesis/degradation</keyword>
<evidence type="ECO:0000256" key="13">
    <source>
        <dbReference type="ARBA" id="ARBA00034074"/>
    </source>
</evidence>
<evidence type="ECO:0000256" key="6">
    <source>
        <dbReference type="ARBA" id="ARBA00022737"/>
    </source>
</evidence>
<evidence type="ECO:0000313" key="20">
    <source>
        <dbReference type="Proteomes" id="UP001295740"/>
    </source>
</evidence>
<evidence type="ECO:0000256" key="8">
    <source>
        <dbReference type="ARBA" id="ARBA00023145"/>
    </source>
</evidence>
<dbReference type="InterPro" id="IPR012334">
    <property type="entry name" value="Pectin_lyas_fold"/>
</dbReference>
<evidence type="ECO:0000256" key="11">
    <source>
        <dbReference type="ARBA" id="ARBA00023295"/>
    </source>
</evidence>
<dbReference type="PROSITE" id="PS00502">
    <property type="entry name" value="POLYGALACTURONASE"/>
    <property type="match status" value="1"/>
</dbReference>
<evidence type="ECO:0000256" key="12">
    <source>
        <dbReference type="ARBA" id="ARBA00023316"/>
    </source>
</evidence>
<feature type="signal peptide" evidence="18">
    <location>
        <begin position="1"/>
        <end position="20"/>
    </location>
</feature>
<comment type="function">
    <text evidence="14">Involved in maceration and soft-rotting of plant tissue. Hydrolyzes the 1,4-alpha glycosidic bonds of de-esterified pectate in the smooth region of the plant cell wall.</text>
</comment>
<dbReference type="PANTHER" id="PTHR31884:SF9">
    <property type="entry name" value="ENDOPOLYGALACTURONASE D-RELATED"/>
    <property type="match status" value="1"/>
</dbReference>
<accession>A0AAI8VVZ5</accession>
<evidence type="ECO:0000256" key="4">
    <source>
        <dbReference type="ARBA" id="ARBA00022525"/>
    </source>
</evidence>
<organism evidence="19 20">
    <name type="scientific">Anthostomella pinea</name>
    <dbReference type="NCBI Taxonomy" id="933095"/>
    <lineage>
        <taxon>Eukaryota</taxon>
        <taxon>Fungi</taxon>
        <taxon>Dikarya</taxon>
        <taxon>Ascomycota</taxon>
        <taxon>Pezizomycotina</taxon>
        <taxon>Sordariomycetes</taxon>
        <taxon>Xylariomycetidae</taxon>
        <taxon>Xylariales</taxon>
        <taxon>Xylariaceae</taxon>
        <taxon>Anthostomella</taxon>
    </lineage>
</organism>
<evidence type="ECO:0000256" key="7">
    <source>
        <dbReference type="ARBA" id="ARBA00022801"/>
    </source>
</evidence>
<evidence type="ECO:0000256" key="9">
    <source>
        <dbReference type="ARBA" id="ARBA00023157"/>
    </source>
</evidence>
<dbReference type="GO" id="GO:0045490">
    <property type="term" value="P:pectin catabolic process"/>
    <property type="evidence" value="ECO:0007669"/>
    <property type="project" value="TreeGrafter"/>
</dbReference>
<evidence type="ECO:0000256" key="10">
    <source>
        <dbReference type="ARBA" id="ARBA00023180"/>
    </source>
</evidence>
<keyword evidence="9" id="KW-1015">Disulfide bond</keyword>
<dbReference type="InterPro" id="IPR000743">
    <property type="entry name" value="Glyco_hydro_28"/>
</dbReference>
<evidence type="ECO:0000256" key="5">
    <source>
        <dbReference type="ARBA" id="ARBA00022729"/>
    </source>
</evidence>
<dbReference type="SUPFAM" id="SSF51126">
    <property type="entry name" value="Pectin lyase-like"/>
    <property type="match status" value="1"/>
</dbReference>
<comment type="similarity">
    <text evidence="2 17">Belongs to the glycosyl hydrolase 28 family.</text>
</comment>
<dbReference type="AlphaFoldDB" id="A0AAI8VVZ5"/>
<dbReference type="InterPro" id="IPR011050">
    <property type="entry name" value="Pectin_lyase_fold/virulence"/>
</dbReference>
<feature type="chain" id="PRO_5042617639" description="endo-polygalacturonase" evidence="18">
    <location>
        <begin position="21"/>
        <end position="380"/>
    </location>
</feature>
<keyword evidence="7 17" id="KW-0378">Hydrolase</keyword>
<keyword evidence="20" id="KW-1185">Reference proteome</keyword>
<dbReference type="InterPro" id="IPR006626">
    <property type="entry name" value="PbH1"/>
</dbReference>
<dbReference type="Gene3D" id="2.160.20.10">
    <property type="entry name" value="Single-stranded right-handed beta-helix, Pectin lyase-like"/>
    <property type="match status" value="1"/>
</dbReference>
<keyword evidence="5 18" id="KW-0732">Signal</keyword>
<comment type="catalytic activity">
    <reaction evidence="13">
        <text>(1,4-alpha-D-galacturonosyl)n+m + H2O = (1,4-alpha-D-galacturonosyl)n + (1,4-alpha-D-galacturonosyl)m.</text>
        <dbReference type="EC" id="3.2.1.15"/>
    </reaction>
</comment>
<evidence type="ECO:0000256" key="15">
    <source>
        <dbReference type="ARBA" id="ARBA00083621"/>
    </source>
</evidence>
<dbReference type="EC" id="3.2.1.15" evidence="3"/>
<evidence type="ECO:0000256" key="14">
    <source>
        <dbReference type="ARBA" id="ARBA00037707"/>
    </source>
</evidence>
<evidence type="ECO:0000256" key="3">
    <source>
        <dbReference type="ARBA" id="ARBA00012736"/>
    </source>
</evidence>
<feature type="active site" evidence="16">
    <location>
        <position position="239"/>
    </location>
</feature>
<dbReference type="GO" id="GO:0071555">
    <property type="term" value="P:cell wall organization"/>
    <property type="evidence" value="ECO:0007669"/>
    <property type="project" value="UniProtKB-KW"/>
</dbReference>
<name>A0AAI8VVZ5_9PEZI</name>
<evidence type="ECO:0000256" key="1">
    <source>
        <dbReference type="ARBA" id="ARBA00004613"/>
    </source>
</evidence>
<reference evidence="19" key="1">
    <citation type="submission" date="2023-10" db="EMBL/GenBank/DDBJ databases">
        <authorList>
            <person name="Hackl T."/>
        </authorList>
    </citation>
    <scope>NUCLEOTIDE SEQUENCE</scope>
</reference>
<dbReference type="PANTHER" id="PTHR31884">
    <property type="entry name" value="POLYGALACTURONASE"/>
    <property type="match status" value="1"/>
</dbReference>
<dbReference type="Pfam" id="PF00295">
    <property type="entry name" value="Glyco_hydro_28"/>
    <property type="match status" value="1"/>
</dbReference>
<sequence>MPSPLTMLSIGFVLCSGVFAIDPRQATPTSSDICSVTAYAAVPAATASCTSITLESINVPGDETLDLSKLKTGTTVTFAGTTTFDFFEGDYNLIEVGGTNITITANPDAVIDGNGQAWWDGQGSNGGIAKPDHFFVVSKALGNSVIKDLYIQNYPVHCFSISGSAGLVMENIVLNNTAGNAPNNRSAGLPAAHNTDGFDISSSNDTVLRGSTVVNQDDCVAVTSGDHITVSEMLCNGGHGLSIGSVGGKSDNNVTNILFEDSQILNSQNGARIKTNSDTTGFIANITYRNIQVQNISIYGIDIQQDYLNGGPTGEPTNGVVIQNVTMTNITGTAESDAKDYYILCGEESCSDFTFDDIGIVGGTNSSCNVLPEGDFSCSP</sequence>
<keyword evidence="8" id="KW-0865">Zymogen</keyword>
<dbReference type="SMART" id="SM00710">
    <property type="entry name" value="PbH1"/>
    <property type="match status" value="6"/>
</dbReference>
<keyword evidence="6" id="KW-0677">Repeat</keyword>
<keyword evidence="4" id="KW-0964">Secreted</keyword>
<dbReference type="Proteomes" id="UP001295740">
    <property type="component" value="Unassembled WGS sequence"/>
</dbReference>
<dbReference type="GO" id="GO:0005576">
    <property type="term" value="C:extracellular region"/>
    <property type="evidence" value="ECO:0007669"/>
    <property type="project" value="UniProtKB-SubCell"/>
</dbReference>
<evidence type="ECO:0000256" key="16">
    <source>
        <dbReference type="PROSITE-ProRule" id="PRU10052"/>
    </source>
</evidence>
<proteinExistence type="inferred from homology"/>
<evidence type="ECO:0000313" key="19">
    <source>
        <dbReference type="EMBL" id="CAJ2511684.1"/>
    </source>
</evidence>
<evidence type="ECO:0000256" key="2">
    <source>
        <dbReference type="ARBA" id="ARBA00008834"/>
    </source>
</evidence>
<dbReference type="InterPro" id="IPR050434">
    <property type="entry name" value="Glycosyl_hydrlase_28"/>
</dbReference>